<evidence type="ECO:0000256" key="2">
    <source>
        <dbReference type="ARBA" id="ARBA00023002"/>
    </source>
</evidence>
<dbReference type="Proteomes" id="UP000515312">
    <property type="component" value="Chromosome"/>
</dbReference>
<sequence>MAGKVALITGGTRGIGAATARRVAELGAKVVIAGRRRREGRLLIDEIKRYDGSAAFIQADLAQPDQVRLIVPFALETFGRLDYAFNNAGISGDNRLLVDQTEENFDRVFAVNVKALFLLLQDELKQMIAQGEGGSIVNTASVGGRLAIPTAGHYVASKHAVLGLTKTAAVECGRDGIRVNAVSPGAVRTEMLLEVFGSEVALDRMASVHPIGRIGRPKEIADAVVWLFSEKSSYYTGQSLTLDGGLTAQRPYVTQPVNLEPASPEERRLAGKLDQ</sequence>
<accession>A0A7G8BQJ4</accession>
<dbReference type="NCBIfam" id="NF005559">
    <property type="entry name" value="PRK07231.1"/>
    <property type="match status" value="1"/>
</dbReference>
<dbReference type="GO" id="GO:0047936">
    <property type="term" value="F:glucose 1-dehydrogenase [NAD(P)+] activity"/>
    <property type="evidence" value="ECO:0007669"/>
    <property type="project" value="UniProtKB-EC"/>
</dbReference>
<dbReference type="InterPro" id="IPR036291">
    <property type="entry name" value="NAD(P)-bd_dom_sf"/>
</dbReference>
<dbReference type="FunFam" id="3.40.50.720:FF:000084">
    <property type="entry name" value="Short-chain dehydrogenase reductase"/>
    <property type="match status" value="1"/>
</dbReference>
<organism evidence="4 5">
    <name type="scientific">Alloacidobacterium dinghuense</name>
    <dbReference type="NCBI Taxonomy" id="2763107"/>
    <lineage>
        <taxon>Bacteria</taxon>
        <taxon>Pseudomonadati</taxon>
        <taxon>Acidobacteriota</taxon>
        <taxon>Terriglobia</taxon>
        <taxon>Terriglobales</taxon>
        <taxon>Acidobacteriaceae</taxon>
        <taxon>Alloacidobacterium</taxon>
    </lineage>
</organism>
<dbReference type="SUPFAM" id="SSF51735">
    <property type="entry name" value="NAD(P)-binding Rossmann-fold domains"/>
    <property type="match status" value="1"/>
</dbReference>
<evidence type="ECO:0000256" key="1">
    <source>
        <dbReference type="ARBA" id="ARBA00006484"/>
    </source>
</evidence>
<dbReference type="InterPro" id="IPR002347">
    <property type="entry name" value="SDR_fam"/>
</dbReference>
<name>A0A7G8BQJ4_9BACT</name>
<dbReference type="EC" id="1.1.1.47" evidence="4"/>
<dbReference type="InterPro" id="IPR020904">
    <property type="entry name" value="Sc_DH/Rdtase_CS"/>
</dbReference>
<dbReference type="PRINTS" id="PR00081">
    <property type="entry name" value="GDHRDH"/>
</dbReference>
<dbReference type="PANTHER" id="PTHR24321">
    <property type="entry name" value="DEHYDROGENASES, SHORT CHAIN"/>
    <property type="match status" value="1"/>
</dbReference>
<feature type="domain" description="Ketoreductase" evidence="3">
    <location>
        <begin position="4"/>
        <end position="185"/>
    </location>
</feature>
<gene>
    <name evidence="4" type="ORF">H7849_05585</name>
</gene>
<dbReference type="SMART" id="SM00822">
    <property type="entry name" value="PKS_KR"/>
    <property type="match status" value="1"/>
</dbReference>
<dbReference type="PROSITE" id="PS00061">
    <property type="entry name" value="ADH_SHORT"/>
    <property type="match status" value="1"/>
</dbReference>
<evidence type="ECO:0000313" key="5">
    <source>
        <dbReference type="Proteomes" id="UP000515312"/>
    </source>
</evidence>
<dbReference type="Gene3D" id="3.40.50.720">
    <property type="entry name" value="NAD(P)-binding Rossmann-like Domain"/>
    <property type="match status" value="1"/>
</dbReference>
<proteinExistence type="inferred from homology"/>
<comment type="similarity">
    <text evidence="1">Belongs to the short-chain dehydrogenases/reductases (SDR) family.</text>
</comment>
<dbReference type="CDD" id="cd05233">
    <property type="entry name" value="SDR_c"/>
    <property type="match status" value="1"/>
</dbReference>
<keyword evidence="5" id="KW-1185">Reference proteome</keyword>
<dbReference type="EMBL" id="CP060394">
    <property type="protein sequence ID" value="QNI34814.1"/>
    <property type="molecule type" value="Genomic_DNA"/>
</dbReference>
<dbReference type="PANTHER" id="PTHR24321:SF11">
    <property type="entry name" value="BLR0893 PROTEIN"/>
    <property type="match status" value="1"/>
</dbReference>
<evidence type="ECO:0000259" key="3">
    <source>
        <dbReference type="SMART" id="SM00822"/>
    </source>
</evidence>
<dbReference type="PRINTS" id="PR00080">
    <property type="entry name" value="SDRFAMILY"/>
</dbReference>
<dbReference type="KEGG" id="adin:H7849_05585"/>
<evidence type="ECO:0000313" key="4">
    <source>
        <dbReference type="EMBL" id="QNI34814.1"/>
    </source>
</evidence>
<dbReference type="AlphaFoldDB" id="A0A7G8BQJ4"/>
<protein>
    <submittedName>
        <fullName evidence="4">Glucose 1-dehydrogenase</fullName>
        <ecNumber evidence="4">1.1.1.47</ecNumber>
    </submittedName>
</protein>
<dbReference type="Pfam" id="PF13561">
    <property type="entry name" value="adh_short_C2"/>
    <property type="match status" value="1"/>
</dbReference>
<reference evidence="4 5" key="1">
    <citation type="submission" date="2020-08" db="EMBL/GenBank/DDBJ databases">
        <title>Edaphobacter telluris sp. nov. and Acidobacterium dinghuensis sp. nov., two acidobacteria isolated from forest soil.</title>
        <authorList>
            <person name="Fu J."/>
            <person name="Qiu L."/>
        </authorList>
    </citation>
    <scope>NUCLEOTIDE SEQUENCE [LARGE SCALE GENOMIC DNA]</scope>
    <source>
        <strain evidence="4">4Y35</strain>
    </source>
</reference>
<keyword evidence="2 4" id="KW-0560">Oxidoreductase</keyword>
<dbReference type="InterPro" id="IPR057326">
    <property type="entry name" value="KR_dom"/>
</dbReference>